<dbReference type="Proteomes" id="UP000009881">
    <property type="component" value="Unassembled WGS sequence"/>
</dbReference>
<feature type="signal peptide" evidence="1">
    <location>
        <begin position="1"/>
        <end position="28"/>
    </location>
</feature>
<organism evidence="2 3">
    <name type="scientific">Caenispirillum salinarum AK4</name>
    <dbReference type="NCBI Taxonomy" id="1238182"/>
    <lineage>
        <taxon>Bacteria</taxon>
        <taxon>Pseudomonadati</taxon>
        <taxon>Pseudomonadota</taxon>
        <taxon>Alphaproteobacteria</taxon>
        <taxon>Rhodospirillales</taxon>
        <taxon>Novispirillaceae</taxon>
        <taxon>Caenispirillum</taxon>
    </lineage>
</organism>
<gene>
    <name evidence="2" type="ORF">C882_2089</name>
</gene>
<evidence type="ECO:0000313" key="3">
    <source>
        <dbReference type="Proteomes" id="UP000009881"/>
    </source>
</evidence>
<feature type="chain" id="PRO_5003929927" description="Lysozyme inhibitor LprI N-terminal domain-containing protein" evidence="1">
    <location>
        <begin position="29"/>
        <end position="168"/>
    </location>
</feature>
<keyword evidence="1" id="KW-0732">Signal</keyword>
<comment type="caution">
    <text evidence="2">The sequence shown here is derived from an EMBL/GenBank/DDBJ whole genome shotgun (WGS) entry which is preliminary data.</text>
</comment>
<proteinExistence type="predicted"/>
<dbReference type="eggNOG" id="ENOG502ZXQK">
    <property type="taxonomic scope" value="Bacteria"/>
</dbReference>
<protein>
    <recommendedName>
        <fullName evidence="4">Lysozyme inhibitor LprI N-terminal domain-containing protein</fullName>
    </recommendedName>
</protein>
<dbReference type="STRING" id="1238182.C882_2089"/>
<dbReference type="EMBL" id="ANHY01000022">
    <property type="protein sequence ID" value="EKV26866.1"/>
    <property type="molecule type" value="Genomic_DNA"/>
</dbReference>
<keyword evidence="3" id="KW-1185">Reference proteome</keyword>
<name>K9HDN5_9PROT</name>
<evidence type="ECO:0000313" key="2">
    <source>
        <dbReference type="EMBL" id="EKV26866.1"/>
    </source>
</evidence>
<evidence type="ECO:0000256" key="1">
    <source>
        <dbReference type="SAM" id="SignalP"/>
    </source>
</evidence>
<dbReference type="AlphaFoldDB" id="K9HDN5"/>
<accession>K9HDN5</accession>
<reference evidence="2 3" key="1">
    <citation type="journal article" date="2013" name="Genome Announc.">
        <title>Draft Genome Sequence of an Alphaproteobacterium, Caenispirillum salinarum AK4(T), Isolated from a Solar Saltern.</title>
        <authorList>
            <person name="Khatri I."/>
            <person name="Singh A."/>
            <person name="Korpole S."/>
            <person name="Pinnaka A.K."/>
            <person name="Subramanian S."/>
        </authorList>
    </citation>
    <scope>NUCLEOTIDE SEQUENCE [LARGE SCALE GENOMIC DNA]</scope>
    <source>
        <strain evidence="2 3">AK4</strain>
    </source>
</reference>
<evidence type="ECO:0008006" key="4">
    <source>
        <dbReference type="Google" id="ProtNLM"/>
    </source>
</evidence>
<sequence>MMTPATRAAAILLLGAGLGLAETAPARAVEPDWTMLDAMAEQAFLCEQASEKEYWSGVPRRMMAALEIRLACLEEVAATLAAEFYPSGAFGPGGMKARLGDLQAETGRLFGAIHTQPLPCTAHAHDAHAHACGPIYEVWARENTVAAVRAAVDAMIDRLKDQSPLHTP</sequence>